<proteinExistence type="predicted"/>
<keyword evidence="2" id="KW-1185">Reference proteome</keyword>
<dbReference type="AlphaFoldDB" id="A0AAW0NDR2"/>
<sequence length="101" mass="11232">MRSFPPQQATPPNLTVADVIYKRGRSSDPVLPVRGDEHQRLLTPDFIVNCTVNVQDMCQKEVLVKPDGTYARGSGSEVAVYPACRQYVLTTSANQRHVITM</sequence>
<protein>
    <submittedName>
        <fullName evidence="1">Uncharacterized protein</fullName>
    </submittedName>
</protein>
<evidence type="ECO:0000313" key="2">
    <source>
        <dbReference type="Proteomes" id="UP001460270"/>
    </source>
</evidence>
<comment type="caution">
    <text evidence="1">The sequence shown here is derived from an EMBL/GenBank/DDBJ whole genome shotgun (WGS) entry which is preliminary data.</text>
</comment>
<accession>A0AAW0NDR2</accession>
<organism evidence="1 2">
    <name type="scientific">Mugilogobius chulae</name>
    <name type="common">yellowstripe goby</name>
    <dbReference type="NCBI Taxonomy" id="88201"/>
    <lineage>
        <taxon>Eukaryota</taxon>
        <taxon>Metazoa</taxon>
        <taxon>Chordata</taxon>
        <taxon>Craniata</taxon>
        <taxon>Vertebrata</taxon>
        <taxon>Euteleostomi</taxon>
        <taxon>Actinopterygii</taxon>
        <taxon>Neopterygii</taxon>
        <taxon>Teleostei</taxon>
        <taxon>Neoteleostei</taxon>
        <taxon>Acanthomorphata</taxon>
        <taxon>Gobiaria</taxon>
        <taxon>Gobiiformes</taxon>
        <taxon>Gobioidei</taxon>
        <taxon>Gobiidae</taxon>
        <taxon>Gobionellinae</taxon>
        <taxon>Mugilogobius</taxon>
    </lineage>
</organism>
<dbReference type="Proteomes" id="UP001460270">
    <property type="component" value="Unassembled WGS sequence"/>
</dbReference>
<evidence type="ECO:0000313" key="1">
    <source>
        <dbReference type="EMBL" id="KAK7893649.1"/>
    </source>
</evidence>
<gene>
    <name evidence="1" type="ORF">WMY93_022801</name>
</gene>
<reference evidence="2" key="1">
    <citation type="submission" date="2024-04" db="EMBL/GenBank/DDBJ databases">
        <title>Salinicola lusitanus LLJ914,a marine bacterium isolated from the Okinawa Trough.</title>
        <authorList>
            <person name="Li J."/>
        </authorList>
    </citation>
    <scope>NUCLEOTIDE SEQUENCE [LARGE SCALE GENOMIC DNA]</scope>
</reference>
<name>A0AAW0NDR2_9GOBI</name>
<dbReference type="EMBL" id="JBBPFD010000016">
    <property type="protein sequence ID" value="KAK7893649.1"/>
    <property type="molecule type" value="Genomic_DNA"/>
</dbReference>